<dbReference type="PANTHER" id="PTHR34047:SF8">
    <property type="entry name" value="PROTEIN YKFC"/>
    <property type="match status" value="1"/>
</dbReference>
<name>A0A1J5R9J2_9ZZZZ</name>
<dbReference type="AlphaFoldDB" id="A0A1J5R9J2"/>
<sequence>MTHGLEKSDPVVVATKPANKAGVPAAEWVEPRAGTKGNVEDSRTRRTQSRASVSQGLDRVRQAARLRKKQQFTSLLHHVTADLLRDAFLALKRRAAPGVDGVTWQDYEQGLEERLGDLHARIHCGGYRALPVRRRFIPKPDGRQRPLGIAALEDKIVQRAVVAVLNAIYEEDFLGFSYGFRPGRGQHDALDALCVAIKGKRVNWVLDADIKGFFDAVNHEWLLRFVKHRIGDERIVRLVSKWLTAGVLEDGNWSAVQQGTPQGAVISPLLANVYLHYVFDLWAQQWRRREASGDMIVVRYADDLVVGFEHEADARRFWDAMRERFARFTLELHGEKTQLLEFGRYAIEHRRRKGLGKPSTFNFLGFTFICGRSRRGAFLLRRHTRRDRMRAALRAVKEGLLQRRHARIPEQGDWLRSVVTGYFAYHAVPTNSQAICAYRHHVLLLWRRSLERRSQKAGVTWTRMDRLAAEWLPPPHVQHPWPEDRLAVRTQGRSRMP</sequence>
<protein>
    <submittedName>
        <fullName evidence="3">Group II intron-encoded protein LtrA</fullName>
    </submittedName>
</protein>
<reference evidence="3" key="1">
    <citation type="submission" date="2016-10" db="EMBL/GenBank/DDBJ databases">
        <title>Sequence of Gallionella enrichment culture.</title>
        <authorList>
            <person name="Poehlein A."/>
            <person name="Muehling M."/>
            <person name="Daniel R."/>
        </authorList>
    </citation>
    <scope>NUCLEOTIDE SEQUENCE</scope>
</reference>
<feature type="domain" description="Reverse transcriptase" evidence="2">
    <location>
        <begin position="118"/>
        <end position="368"/>
    </location>
</feature>
<evidence type="ECO:0000259" key="2">
    <source>
        <dbReference type="PROSITE" id="PS50878"/>
    </source>
</evidence>
<dbReference type="PROSITE" id="PS50878">
    <property type="entry name" value="RT_POL"/>
    <property type="match status" value="1"/>
</dbReference>
<dbReference type="PANTHER" id="PTHR34047">
    <property type="entry name" value="NUCLEAR INTRON MATURASE 1, MITOCHONDRIAL-RELATED"/>
    <property type="match status" value="1"/>
</dbReference>
<dbReference type="CDD" id="cd01651">
    <property type="entry name" value="RT_G2_intron"/>
    <property type="match status" value="1"/>
</dbReference>
<gene>
    <name evidence="3" type="primary">ltrA_4</name>
    <name evidence="3" type="ORF">GALL_256190</name>
</gene>
<evidence type="ECO:0000313" key="3">
    <source>
        <dbReference type="EMBL" id="OIQ92473.1"/>
    </source>
</evidence>
<dbReference type="InterPro" id="IPR051083">
    <property type="entry name" value="GrpII_Intron_Splice-Mob/Def"/>
</dbReference>
<dbReference type="InterPro" id="IPR030931">
    <property type="entry name" value="Group_II_RT_mat"/>
</dbReference>
<dbReference type="InterPro" id="IPR043502">
    <property type="entry name" value="DNA/RNA_pol_sf"/>
</dbReference>
<organism evidence="3">
    <name type="scientific">mine drainage metagenome</name>
    <dbReference type="NCBI Taxonomy" id="410659"/>
    <lineage>
        <taxon>unclassified sequences</taxon>
        <taxon>metagenomes</taxon>
        <taxon>ecological metagenomes</taxon>
    </lineage>
</organism>
<accession>A0A1J5R9J2</accession>
<proteinExistence type="predicted"/>
<evidence type="ECO:0000256" key="1">
    <source>
        <dbReference type="SAM" id="MobiDB-lite"/>
    </source>
</evidence>
<dbReference type="EMBL" id="MLJW01000231">
    <property type="protein sequence ID" value="OIQ92473.1"/>
    <property type="molecule type" value="Genomic_DNA"/>
</dbReference>
<feature type="region of interest" description="Disordered" evidence="1">
    <location>
        <begin position="1"/>
        <end position="57"/>
    </location>
</feature>
<dbReference type="SUPFAM" id="SSF56672">
    <property type="entry name" value="DNA/RNA polymerases"/>
    <property type="match status" value="1"/>
</dbReference>
<comment type="caution">
    <text evidence="3">The sequence shown here is derived from an EMBL/GenBank/DDBJ whole genome shotgun (WGS) entry which is preliminary data.</text>
</comment>
<dbReference type="InterPro" id="IPR000477">
    <property type="entry name" value="RT_dom"/>
</dbReference>
<dbReference type="Pfam" id="PF00078">
    <property type="entry name" value="RVT_1"/>
    <property type="match status" value="1"/>
</dbReference>
<dbReference type="NCBIfam" id="TIGR04416">
    <property type="entry name" value="group_II_RT_mat"/>
    <property type="match status" value="1"/>
</dbReference>